<dbReference type="AlphaFoldDB" id="W4KNN9"/>
<keyword evidence="4" id="KW-1185">Reference proteome</keyword>
<keyword evidence="2" id="KW-0732">Signal</keyword>
<dbReference type="OrthoDB" id="3267335at2759"/>
<dbReference type="HOGENOM" id="CLU_059778_0_0_1"/>
<evidence type="ECO:0000256" key="1">
    <source>
        <dbReference type="SAM" id="MobiDB-lite"/>
    </source>
</evidence>
<dbReference type="GeneID" id="20674990"/>
<evidence type="ECO:0000256" key="2">
    <source>
        <dbReference type="SAM" id="SignalP"/>
    </source>
</evidence>
<dbReference type="InParanoid" id="W4KNN9"/>
<feature type="compositionally biased region" description="Polar residues" evidence="1">
    <location>
        <begin position="184"/>
        <end position="203"/>
    </location>
</feature>
<feature type="signal peptide" evidence="2">
    <location>
        <begin position="1"/>
        <end position="22"/>
    </location>
</feature>
<feature type="chain" id="PRO_5004844550" evidence="2">
    <location>
        <begin position="23"/>
        <end position="338"/>
    </location>
</feature>
<dbReference type="STRING" id="747525.W4KNN9"/>
<reference evidence="3 4" key="1">
    <citation type="journal article" date="2012" name="New Phytol.">
        <title>Insight into trade-off between wood decay and parasitism from the genome of a fungal forest pathogen.</title>
        <authorList>
            <person name="Olson A."/>
            <person name="Aerts A."/>
            <person name="Asiegbu F."/>
            <person name="Belbahri L."/>
            <person name="Bouzid O."/>
            <person name="Broberg A."/>
            <person name="Canback B."/>
            <person name="Coutinho P.M."/>
            <person name="Cullen D."/>
            <person name="Dalman K."/>
            <person name="Deflorio G."/>
            <person name="van Diepen L.T."/>
            <person name="Dunand C."/>
            <person name="Duplessis S."/>
            <person name="Durling M."/>
            <person name="Gonthier P."/>
            <person name="Grimwood J."/>
            <person name="Fossdal C.G."/>
            <person name="Hansson D."/>
            <person name="Henrissat B."/>
            <person name="Hietala A."/>
            <person name="Himmelstrand K."/>
            <person name="Hoffmeister D."/>
            <person name="Hogberg N."/>
            <person name="James T.Y."/>
            <person name="Karlsson M."/>
            <person name="Kohler A."/>
            <person name="Kues U."/>
            <person name="Lee Y.H."/>
            <person name="Lin Y.C."/>
            <person name="Lind M."/>
            <person name="Lindquist E."/>
            <person name="Lombard V."/>
            <person name="Lucas S."/>
            <person name="Lunden K."/>
            <person name="Morin E."/>
            <person name="Murat C."/>
            <person name="Park J."/>
            <person name="Raffaello T."/>
            <person name="Rouze P."/>
            <person name="Salamov A."/>
            <person name="Schmutz J."/>
            <person name="Solheim H."/>
            <person name="Stahlberg J."/>
            <person name="Velez H."/>
            <person name="de Vries R.P."/>
            <person name="Wiebenga A."/>
            <person name="Woodward S."/>
            <person name="Yakovlev I."/>
            <person name="Garbelotto M."/>
            <person name="Martin F."/>
            <person name="Grigoriev I.V."/>
            <person name="Stenlid J."/>
        </authorList>
    </citation>
    <scope>NUCLEOTIDE SEQUENCE [LARGE SCALE GENOMIC DNA]</scope>
    <source>
        <strain evidence="3 4">TC 32-1</strain>
    </source>
</reference>
<dbReference type="EMBL" id="KI925454">
    <property type="protein sequence ID" value="ETW87304.1"/>
    <property type="molecule type" value="Genomic_DNA"/>
</dbReference>
<proteinExistence type="predicted"/>
<evidence type="ECO:0000313" key="3">
    <source>
        <dbReference type="EMBL" id="ETW87304.1"/>
    </source>
</evidence>
<protein>
    <submittedName>
        <fullName evidence="3">Uncharacterized protein</fullName>
    </submittedName>
</protein>
<dbReference type="eggNOG" id="ENOG502S1JP">
    <property type="taxonomic scope" value="Eukaryota"/>
</dbReference>
<feature type="region of interest" description="Disordered" evidence="1">
    <location>
        <begin position="166"/>
        <end position="206"/>
    </location>
</feature>
<evidence type="ECO:0000313" key="4">
    <source>
        <dbReference type="Proteomes" id="UP000030671"/>
    </source>
</evidence>
<sequence length="338" mass="34875">MSTIVVLSTLFYFLCAGIPVSAQYLVNGQVFTDALAILDAPAPKSTYHAGSGIPIAIDVSGNGKLPNNAAIPGSNLATGFDSLELYLFSAPLGINLTVSSGTALLIQESGSTVKHLNFALSNCVPAGQYNFTIYEGSHINKEAFFSITSIPISIENSQVNGTCGSGVNPLQSIPQPESPPSANPFLNTSSLTPLDTSANGSPTVTPPSAPYGIMTLTIGPSGVLLPPPYSSSWAPYSPGGIITMPAWATPIPTPTTATVTLVLVSEQTITETKTATSIGFTTGFITVVTTAVVSTSTAEMRASGDQSGFFPVNGAPALFPSKAAWLWVPVLLSFFCSS</sequence>
<gene>
    <name evidence="3" type="ORF">HETIRDRAFT_437852</name>
</gene>
<dbReference type="KEGG" id="hir:HETIRDRAFT_437852"/>
<dbReference type="Proteomes" id="UP000030671">
    <property type="component" value="Unassembled WGS sequence"/>
</dbReference>
<dbReference type="RefSeq" id="XP_009541221.1">
    <property type="nucleotide sequence ID" value="XM_009542926.1"/>
</dbReference>
<name>W4KNN9_HETIT</name>
<accession>W4KNN9</accession>
<organism evidence="3 4">
    <name type="scientific">Heterobasidion irregulare (strain TC 32-1)</name>
    <dbReference type="NCBI Taxonomy" id="747525"/>
    <lineage>
        <taxon>Eukaryota</taxon>
        <taxon>Fungi</taxon>
        <taxon>Dikarya</taxon>
        <taxon>Basidiomycota</taxon>
        <taxon>Agaricomycotina</taxon>
        <taxon>Agaricomycetes</taxon>
        <taxon>Russulales</taxon>
        <taxon>Bondarzewiaceae</taxon>
        <taxon>Heterobasidion</taxon>
        <taxon>Heterobasidion annosum species complex</taxon>
    </lineage>
</organism>